<dbReference type="Gene3D" id="1.10.10.10">
    <property type="entry name" value="Winged helix-like DNA-binding domain superfamily/Winged helix DNA-binding domain"/>
    <property type="match status" value="1"/>
</dbReference>
<proteinExistence type="inferred from homology"/>
<comment type="similarity">
    <text evidence="1">Belongs to the ROK (NagC/XylR) family.</text>
</comment>
<name>A0A3G8YLJ7_9DEIO</name>
<organism evidence="2 3">
    <name type="scientific">Deinococcus psychrotolerans</name>
    <dbReference type="NCBI Taxonomy" id="2489213"/>
    <lineage>
        <taxon>Bacteria</taxon>
        <taxon>Thermotogati</taxon>
        <taxon>Deinococcota</taxon>
        <taxon>Deinococci</taxon>
        <taxon>Deinococcales</taxon>
        <taxon>Deinococcaceae</taxon>
        <taxon>Deinococcus</taxon>
    </lineage>
</organism>
<evidence type="ECO:0000313" key="3">
    <source>
        <dbReference type="Proteomes" id="UP000276417"/>
    </source>
</evidence>
<gene>
    <name evidence="2" type="ORF">EHF33_06735</name>
</gene>
<dbReference type="OrthoDB" id="9796533at2"/>
<dbReference type="KEGG" id="dph:EHF33_06735"/>
<dbReference type="SUPFAM" id="SSF46785">
    <property type="entry name" value="Winged helix' DNA-binding domain"/>
    <property type="match status" value="1"/>
</dbReference>
<dbReference type="InterPro" id="IPR036390">
    <property type="entry name" value="WH_DNA-bd_sf"/>
</dbReference>
<dbReference type="Pfam" id="PF00480">
    <property type="entry name" value="ROK"/>
    <property type="match status" value="1"/>
</dbReference>
<evidence type="ECO:0000313" key="2">
    <source>
        <dbReference type="EMBL" id="AZI42481.1"/>
    </source>
</evidence>
<dbReference type="InterPro" id="IPR000600">
    <property type="entry name" value="ROK"/>
</dbReference>
<reference evidence="2 3" key="1">
    <citation type="submission" date="2018-11" db="EMBL/GenBank/DDBJ databases">
        <title>Deinococcus shelandsis sp. nov., isolated from South Shetland Islands soil of Antarctica.</title>
        <authorList>
            <person name="Tian J."/>
        </authorList>
    </citation>
    <scope>NUCLEOTIDE SEQUENCE [LARGE SCALE GENOMIC DNA]</scope>
    <source>
        <strain evidence="2 3">S14-83T</strain>
    </source>
</reference>
<dbReference type="PROSITE" id="PS01125">
    <property type="entry name" value="ROK"/>
    <property type="match status" value="1"/>
</dbReference>
<sequence length="448" mass="46798">MPQPTEHVAFDQAAIRSRHLLQLLSRLWAGDLARVDLARELHLSRSAVSSLVNELLAARLVLEGGVREDQAASQTGRRATLLSLNAQAAYLLAVDLGASHLRVDLLDLRCQPQASRQIPHDVTAGPQDTYARIAELSGAVLSDAGVSKAQVALVGVSVPGPVDFGTGEVMAQHIPGWHGVAVASELGALLGLPTLVENDANLGVLAEHRFGAHQGQPDLVYVKLATGIGAGIICGGQLYRGSRGGAGEIGHIAINEQGPVGRSGGPGSLESYAAAQVLLPLAAERRAAGEATRLPERFTLSDLFASPDDVLVRGLWREVGHHLGVAISTALNLFNPGAVVLGGRLTQAGDALLSAVRESAAPRTMQINHTGVCIDYSELGTDVGVLGVGAMLLGELLTPRGLRHLTQVSRQDAVYSAQASRAPPDRTQLARPNPYFSEALGASPKGVL</sequence>
<dbReference type="EMBL" id="CP034183">
    <property type="protein sequence ID" value="AZI42481.1"/>
    <property type="molecule type" value="Genomic_DNA"/>
</dbReference>
<keyword evidence="3" id="KW-1185">Reference proteome</keyword>
<dbReference type="RefSeq" id="WP_124869164.1">
    <property type="nucleotide sequence ID" value="NZ_CP034183.1"/>
</dbReference>
<dbReference type="InterPro" id="IPR036388">
    <property type="entry name" value="WH-like_DNA-bd_sf"/>
</dbReference>
<protein>
    <submittedName>
        <fullName evidence="2">ROK family transcriptional regulator</fullName>
    </submittedName>
</protein>
<dbReference type="InterPro" id="IPR043129">
    <property type="entry name" value="ATPase_NBD"/>
</dbReference>
<dbReference type="AlphaFoldDB" id="A0A3G8YLJ7"/>
<evidence type="ECO:0000256" key="1">
    <source>
        <dbReference type="ARBA" id="ARBA00006479"/>
    </source>
</evidence>
<accession>A0A3G8YLJ7</accession>
<dbReference type="Gene3D" id="3.30.420.40">
    <property type="match status" value="2"/>
</dbReference>
<dbReference type="PANTHER" id="PTHR18964">
    <property type="entry name" value="ROK (REPRESSOR, ORF, KINASE) FAMILY"/>
    <property type="match status" value="1"/>
</dbReference>
<dbReference type="PANTHER" id="PTHR18964:SF173">
    <property type="entry name" value="GLUCOKINASE"/>
    <property type="match status" value="1"/>
</dbReference>
<dbReference type="Proteomes" id="UP000276417">
    <property type="component" value="Chromosome 1"/>
</dbReference>
<dbReference type="InterPro" id="IPR049874">
    <property type="entry name" value="ROK_cs"/>
</dbReference>
<dbReference type="SUPFAM" id="SSF53067">
    <property type="entry name" value="Actin-like ATPase domain"/>
    <property type="match status" value="1"/>
</dbReference>